<dbReference type="VEuPathDB" id="FungiDB:JI435_434610"/>
<proteinExistence type="predicted"/>
<gene>
    <name evidence="1" type="ORF">JI435_434610</name>
</gene>
<keyword evidence="2" id="KW-1185">Reference proteome</keyword>
<dbReference type="Proteomes" id="UP000663193">
    <property type="component" value="Chromosome 7"/>
</dbReference>
<reference evidence="2" key="1">
    <citation type="journal article" date="2021" name="BMC Genomics">
        <title>Chromosome-level genome assembly and manually-curated proteome of model necrotroph Parastagonospora nodorum Sn15 reveals a genome-wide trove of candidate effector homologs, and redundancy of virulence-related functions within an accessory chromosome.</title>
        <authorList>
            <person name="Bertazzoni S."/>
            <person name="Jones D.A.B."/>
            <person name="Phan H.T."/>
            <person name="Tan K.-C."/>
            <person name="Hane J.K."/>
        </authorList>
    </citation>
    <scope>NUCLEOTIDE SEQUENCE [LARGE SCALE GENOMIC DNA]</scope>
    <source>
        <strain evidence="2">SN15 / ATCC MYA-4574 / FGSC 10173)</strain>
    </source>
</reference>
<accession>A0A7U2I073</accession>
<protein>
    <submittedName>
        <fullName evidence="1">Uncharacterized protein</fullName>
    </submittedName>
</protein>
<sequence length="114" mass="12800">MVECARLATGPSALLLSVVSVQVILPELRQFGTGHRPWWGYRRGEVSSSLCCFVSVCGGIQPRCMFASDEIHGSTISKLFAELVECAKQKKRERQMLKWSEILKEQDNDGTIRI</sequence>
<evidence type="ECO:0000313" key="1">
    <source>
        <dbReference type="EMBL" id="QRC97138.1"/>
    </source>
</evidence>
<organism evidence="1 2">
    <name type="scientific">Phaeosphaeria nodorum (strain SN15 / ATCC MYA-4574 / FGSC 10173)</name>
    <name type="common">Glume blotch fungus</name>
    <name type="synonym">Parastagonospora nodorum</name>
    <dbReference type="NCBI Taxonomy" id="321614"/>
    <lineage>
        <taxon>Eukaryota</taxon>
        <taxon>Fungi</taxon>
        <taxon>Dikarya</taxon>
        <taxon>Ascomycota</taxon>
        <taxon>Pezizomycotina</taxon>
        <taxon>Dothideomycetes</taxon>
        <taxon>Pleosporomycetidae</taxon>
        <taxon>Pleosporales</taxon>
        <taxon>Pleosporineae</taxon>
        <taxon>Phaeosphaeriaceae</taxon>
        <taxon>Parastagonospora</taxon>
    </lineage>
</organism>
<dbReference type="EMBL" id="CP069029">
    <property type="protein sequence ID" value="QRC97138.1"/>
    <property type="molecule type" value="Genomic_DNA"/>
</dbReference>
<dbReference type="AlphaFoldDB" id="A0A7U2I073"/>
<evidence type="ECO:0000313" key="2">
    <source>
        <dbReference type="Proteomes" id="UP000663193"/>
    </source>
</evidence>
<name>A0A7U2I073_PHANO</name>